<evidence type="ECO:0000313" key="5">
    <source>
        <dbReference type="EMBL" id="KIJ95103.1"/>
    </source>
</evidence>
<keyword evidence="1" id="KW-0677">Repeat</keyword>
<dbReference type="PANTHER" id="PTHR24126">
    <property type="entry name" value="ANKYRIN REPEAT, PH AND SEC7 DOMAIN CONTAINING PROTEIN SECG-RELATED"/>
    <property type="match status" value="1"/>
</dbReference>
<evidence type="ECO:0000313" key="6">
    <source>
        <dbReference type="Proteomes" id="UP000054477"/>
    </source>
</evidence>
<evidence type="ECO:0000256" key="2">
    <source>
        <dbReference type="ARBA" id="ARBA00023043"/>
    </source>
</evidence>
<dbReference type="HOGENOM" id="CLU_000134_20_1_1"/>
<accession>A0A0C9X1F4</accession>
<evidence type="ECO:0000256" key="1">
    <source>
        <dbReference type="ARBA" id="ARBA00022737"/>
    </source>
</evidence>
<dbReference type="OrthoDB" id="10057496at2759"/>
<dbReference type="Gene3D" id="1.25.40.20">
    <property type="entry name" value="Ankyrin repeat-containing domain"/>
    <property type="match status" value="1"/>
</dbReference>
<dbReference type="InterPro" id="IPR002110">
    <property type="entry name" value="Ankyrin_rpt"/>
</dbReference>
<dbReference type="PROSITE" id="PS50088">
    <property type="entry name" value="ANK_REPEAT"/>
    <property type="match status" value="1"/>
</dbReference>
<dbReference type="STRING" id="1095629.A0A0C9X1F4"/>
<reference evidence="6" key="2">
    <citation type="submission" date="2015-01" db="EMBL/GenBank/DDBJ databases">
        <title>Evolutionary Origins and Diversification of the Mycorrhizal Mutualists.</title>
        <authorList>
            <consortium name="DOE Joint Genome Institute"/>
            <consortium name="Mycorrhizal Genomics Consortium"/>
            <person name="Kohler A."/>
            <person name="Kuo A."/>
            <person name="Nagy L.G."/>
            <person name="Floudas D."/>
            <person name="Copeland A."/>
            <person name="Barry K.W."/>
            <person name="Cichocki N."/>
            <person name="Veneault-Fourrey C."/>
            <person name="LaButti K."/>
            <person name="Lindquist E.A."/>
            <person name="Lipzen A."/>
            <person name="Lundell T."/>
            <person name="Morin E."/>
            <person name="Murat C."/>
            <person name="Riley R."/>
            <person name="Ohm R."/>
            <person name="Sun H."/>
            <person name="Tunlid A."/>
            <person name="Henrissat B."/>
            <person name="Grigoriev I.V."/>
            <person name="Hibbett D.S."/>
            <person name="Martin F."/>
        </authorList>
    </citation>
    <scope>NUCLEOTIDE SEQUENCE [LARGE SCALE GENOMIC DNA]</scope>
    <source>
        <strain evidence="6">LaAM-08-1</strain>
    </source>
</reference>
<dbReference type="PANTHER" id="PTHR24126:SF14">
    <property type="entry name" value="ANK_REP_REGION DOMAIN-CONTAINING PROTEIN"/>
    <property type="match status" value="1"/>
</dbReference>
<dbReference type="EMBL" id="KN838767">
    <property type="protein sequence ID" value="KIJ95103.1"/>
    <property type="molecule type" value="Genomic_DNA"/>
</dbReference>
<feature type="repeat" description="ANK" evidence="3">
    <location>
        <begin position="100"/>
        <end position="121"/>
    </location>
</feature>
<name>A0A0C9X1F4_9AGAR</name>
<dbReference type="Proteomes" id="UP000054477">
    <property type="component" value="Unassembled WGS sequence"/>
</dbReference>
<feature type="region of interest" description="Disordered" evidence="4">
    <location>
        <begin position="165"/>
        <end position="184"/>
    </location>
</feature>
<proteinExistence type="predicted"/>
<dbReference type="SUPFAM" id="SSF48403">
    <property type="entry name" value="Ankyrin repeat"/>
    <property type="match status" value="1"/>
</dbReference>
<dbReference type="InterPro" id="IPR036770">
    <property type="entry name" value="Ankyrin_rpt-contain_sf"/>
</dbReference>
<reference evidence="5 6" key="1">
    <citation type="submission" date="2014-04" db="EMBL/GenBank/DDBJ databases">
        <authorList>
            <consortium name="DOE Joint Genome Institute"/>
            <person name="Kuo A."/>
            <person name="Kohler A."/>
            <person name="Nagy L.G."/>
            <person name="Floudas D."/>
            <person name="Copeland A."/>
            <person name="Barry K.W."/>
            <person name="Cichocki N."/>
            <person name="Veneault-Fourrey C."/>
            <person name="LaButti K."/>
            <person name="Lindquist E.A."/>
            <person name="Lipzen A."/>
            <person name="Lundell T."/>
            <person name="Morin E."/>
            <person name="Murat C."/>
            <person name="Sun H."/>
            <person name="Tunlid A."/>
            <person name="Henrissat B."/>
            <person name="Grigoriev I.V."/>
            <person name="Hibbett D.S."/>
            <person name="Martin F."/>
            <person name="Nordberg H.P."/>
            <person name="Cantor M.N."/>
            <person name="Hua S.X."/>
        </authorList>
    </citation>
    <scope>NUCLEOTIDE SEQUENCE [LARGE SCALE GENOMIC DNA]</scope>
    <source>
        <strain evidence="5 6">LaAM-08-1</strain>
    </source>
</reference>
<dbReference type="Pfam" id="PF12796">
    <property type="entry name" value="Ank_2"/>
    <property type="match status" value="1"/>
</dbReference>
<keyword evidence="6" id="KW-1185">Reference proteome</keyword>
<dbReference type="PROSITE" id="PS50297">
    <property type="entry name" value="ANK_REP_REGION"/>
    <property type="match status" value="1"/>
</dbReference>
<gene>
    <name evidence="5" type="ORF">K443DRAFT_683286</name>
</gene>
<protein>
    <submittedName>
        <fullName evidence="5">Uncharacterized protein</fullName>
    </submittedName>
</protein>
<organism evidence="5 6">
    <name type="scientific">Laccaria amethystina LaAM-08-1</name>
    <dbReference type="NCBI Taxonomy" id="1095629"/>
    <lineage>
        <taxon>Eukaryota</taxon>
        <taxon>Fungi</taxon>
        <taxon>Dikarya</taxon>
        <taxon>Basidiomycota</taxon>
        <taxon>Agaricomycotina</taxon>
        <taxon>Agaricomycetes</taxon>
        <taxon>Agaricomycetidae</taxon>
        <taxon>Agaricales</taxon>
        <taxon>Agaricineae</taxon>
        <taxon>Hydnangiaceae</taxon>
        <taxon>Laccaria</taxon>
    </lineage>
</organism>
<keyword evidence="2 3" id="KW-0040">ANK repeat</keyword>
<evidence type="ECO:0000256" key="3">
    <source>
        <dbReference type="PROSITE-ProRule" id="PRU00023"/>
    </source>
</evidence>
<dbReference type="AlphaFoldDB" id="A0A0C9X1F4"/>
<sequence length="208" mass="22639">MSTTSPTNEENDDLLLSCRYGELEEVESFVKTHGQSSLAEIRDENGNCILHMVCGNGHIGEFNHSFFLMDNLIFERCFIDILEYLLPIIPPSLLSAQNSSGSTALHWAAVNSHLEVAQKLVGFSYGPGVNLIDIKNKAGHSPLAEAELAGWDEGAKLFVQVMNLGPEKEDDEDSGELRSGDAQEIEVEIEDADGQVAKMTIGNPSSSD</sequence>
<evidence type="ECO:0000256" key="4">
    <source>
        <dbReference type="SAM" id="MobiDB-lite"/>
    </source>
</evidence>